<evidence type="ECO:0000259" key="8">
    <source>
        <dbReference type="Pfam" id="PF22837"/>
    </source>
</evidence>
<sequence>MTKIKELEELRSKTQIAIDAQKNLVERNQMGQYSTPFELAKEVAEFVLNQWKTHNPNTPIRFLEPAIGTGAFYSAFRSQALDNDISNATGIELDKSFFEASRDLWKDERIKIINEDSTKVQLNDFYNLLITNPPYVRHHHIDKEEKDRLKKKVKELLGYDVSGLSGLYCYFIWLSHQWLLEGAWATWLIPSEYLDVNYGRLVKKYLKEKVRLKFIHKYDPNNCQFTDALVSSCVLIYEKSVPDESDVVRFSFGGSIEKPDFVKYVRINELNPDDKWSWNLMDRPEKTKTVQFSDFFDVKRGIATGNNDFFVLERKQIEEMGLPIQCFTPLLPPPRGLNSDVIECDIDGFPDVCPQPFVIDTSLTEEELADKYPQLSSYLDKGKQEGILEGYIVRNRKVWYKQENRKPAPFLCTYMGRESSGGNPFRFIWNKSNAIVTNGYLMLYPKGELKALLKSNPNLYSSVYDALCLIADENFSDEGREYGGGLKKIEPKELGKVSADALLSILPSYEVVEQQLIF</sequence>
<keyword evidence="4" id="KW-0808">Transferase</keyword>
<evidence type="ECO:0000313" key="10">
    <source>
        <dbReference type="Proteomes" id="UP000198855"/>
    </source>
</evidence>
<keyword evidence="3 9" id="KW-0489">Methyltransferase</keyword>
<dbReference type="Gene3D" id="3.40.50.150">
    <property type="entry name" value="Vaccinia Virus protein VP39"/>
    <property type="match status" value="1"/>
</dbReference>
<keyword evidence="5" id="KW-0949">S-adenosyl-L-methionine</keyword>
<dbReference type="GO" id="GO:0006304">
    <property type="term" value="P:DNA modification"/>
    <property type="evidence" value="ECO:0007669"/>
    <property type="project" value="InterPro"/>
</dbReference>
<dbReference type="Pfam" id="PF07669">
    <property type="entry name" value="Eco57I"/>
    <property type="match status" value="1"/>
</dbReference>
<dbReference type="GO" id="GO:0009007">
    <property type="term" value="F:site-specific DNA-methyltransferase (adenine-specific) activity"/>
    <property type="evidence" value="ECO:0007669"/>
    <property type="project" value="UniProtKB-EC"/>
</dbReference>
<dbReference type="GO" id="GO:0032259">
    <property type="term" value="P:methylation"/>
    <property type="evidence" value="ECO:0007669"/>
    <property type="project" value="UniProtKB-KW"/>
</dbReference>
<evidence type="ECO:0000259" key="7">
    <source>
        <dbReference type="Pfam" id="PF07669"/>
    </source>
</evidence>
<name>A0A1I1YPF4_9BACL</name>
<dbReference type="EMBL" id="FOMT01000002">
    <property type="protein sequence ID" value="SFE20023.1"/>
    <property type="molecule type" value="Genomic_DNA"/>
</dbReference>
<proteinExistence type="inferred from homology"/>
<accession>A0A1I1YPF4</accession>
<dbReference type="STRING" id="1045775.SAMN05216378_2690"/>
<dbReference type="PROSITE" id="PS00092">
    <property type="entry name" value="N6_MTASE"/>
    <property type="match status" value="1"/>
</dbReference>
<evidence type="ECO:0000256" key="3">
    <source>
        <dbReference type="ARBA" id="ARBA00022603"/>
    </source>
</evidence>
<dbReference type="Proteomes" id="UP000198855">
    <property type="component" value="Unassembled WGS sequence"/>
</dbReference>
<dbReference type="InterPro" id="IPR002052">
    <property type="entry name" value="DNA_methylase_N6_adenine_CS"/>
</dbReference>
<dbReference type="RefSeq" id="WP_091185617.1">
    <property type="nucleotide sequence ID" value="NZ_FOMT01000002.1"/>
</dbReference>
<evidence type="ECO:0000256" key="5">
    <source>
        <dbReference type="ARBA" id="ARBA00022691"/>
    </source>
</evidence>
<keyword evidence="10" id="KW-1185">Reference proteome</keyword>
<feature type="domain" description="Type II methyltransferase M.Eco57I C-terminal" evidence="8">
    <location>
        <begin position="285"/>
        <end position="498"/>
    </location>
</feature>
<reference evidence="10" key="1">
    <citation type="submission" date="2016-10" db="EMBL/GenBank/DDBJ databases">
        <authorList>
            <person name="Varghese N."/>
            <person name="Submissions S."/>
        </authorList>
    </citation>
    <scope>NUCLEOTIDE SEQUENCE [LARGE SCALE GENOMIC DNA]</scope>
    <source>
        <strain evidence="10">CGMCC 1.10784</strain>
    </source>
</reference>
<organism evidence="9 10">
    <name type="scientific">Paenibacillus catalpae</name>
    <dbReference type="NCBI Taxonomy" id="1045775"/>
    <lineage>
        <taxon>Bacteria</taxon>
        <taxon>Bacillati</taxon>
        <taxon>Bacillota</taxon>
        <taxon>Bacilli</taxon>
        <taxon>Bacillales</taxon>
        <taxon>Paenibacillaceae</taxon>
        <taxon>Paenibacillus</taxon>
    </lineage>
</organism>
<evidence type="ECO:0000256" key="4">
    <source>
        <dbReference type="ARBA" id="ARBA00022679"/>
    </source>
</evidence>
<dbReference type="PANTHER" id="PTHR33841">
    <property type="entry name" value="DNA METHYLTRANSFERASE YEEA-RELATED"/>
    <property type="match status" value="1"/>
</dbReference>
<dbReference type="EC" id="2.1.1.72" evidence="2"/>
<dbReference type="GO" id="GO:0003676">
    <property type="term" value="F:nucleic acid binding"/>
    <property type="evidence" value="ECO:0007669"/>
    <property type="project" value="InterPro"/>
</dbReference>
<gene>
    <name evidence="9" type="ORF">SAMN05216378_2690</name>
</gene>
<dbReference type="InterPro" id="IPR054520">
    <property type="entry name" value="M_Eco57I_C"/>
</dbReference>
<dbReference type="InterPro" id="IPR011639">
    <property type="entry name" value="MethylTrfase_TaqI-like_dom"/>
</dbReference>
<dbReference type="Pfam" id="PF22837">
    <property type="entry name" value="M_Eco57I_C"/>
    <property type="match status" value="1"/>
</dbReference>
<feature type="domain" description="Type II methyltransferase M.TaqI-like" evidence="7">
    <location>
        <begin position="91"/>
        <end position="221"/>
    </location>
</feature>
<evidence type="ECO:0000256" key="1">
    <source>
        <dbReference type="ARBA" id="ARBA00006594"/>
    </source>
</evidence>
<protein>
    <recommendedName>
        <fullName evidence="2">site-specific DNA-methyltransferase (adenine-specific)</fullName>
        <ecNumber evidence="2">2.1.1.72</ecNumber>
    </recommendedName>
</protein>
<dbReference type="AlphaFoldDB" id="A0A1I1YPF4"/>
<comment type="catalytic activity">
    <reaction evidence="6">
        <text>a 2'-deoxyadenosine in DNA + S-adenosyl-L-methionine = an N(6)-methyl-2'-deoxyadenosine in DNA + S-adenosyl-L-homocysteine + H(+)</text>
        <dbReference type="Rhea" id="RHEA:15197"/>
        <dbReference type="Rhea" id="RHEA-COMP:12418"/>
        <dbReference type="Rhea" id="RHEA-COMP:12419"/>
        <dbReference type="ChEBI" id="CHEBI:15378"/>
        <dbReference type="ChEBI" id="CHEBI:57856"/>
        <dbReference type="ChEBI" id="CHEBI:59789"/>
        <dbReference type="ChEBI" id="CHEBI:90615"/>
        <dbReference type="ChEBI" id="CHEBI:90616"/>
        <dbReference type="EC" id="2.1.1.72"/>
    </reaction>
</comment>
<evidence type="ECO:0000256" key="2">
    <source>
        <dbReference type="ARBA" id="ARBA00011900"/>
    </source>
</evidence>
<dbReference type="InterPro" id="IPR029063">
    <property type="entry name" value="SAM-dependent_MTases_sf"/>
</dbReference>
<dbReference type="InterPro" id="IPR050953">
    <property type="entry name" value="N4_N6_ade-DNA_methylase"/>
</dbReference>
<comment type="similarity">
    <text evidence="1">Belongs to the N(4)/N(6)-methyltransferase family.</text>
</comment>
<evidence type="ECO:0000313" key="9">
    <source>
        <dbReference type="EMBL" id="SFE20023.1"/>
    </source>
</evidence>
<dbReference type="PANTHER" id="PTHR33841:SF5">
    <property type="entry name" value="DNA METHYLASE (MODIFICATION METHYLASE) (METHYLTRANSFERASE)-RELATED"/>
    <property type="match status" value="1"/>
</dbReference>
<dbReference type="OrthoDB" id="9815272at2"/>
<dbReference type="SUPFAM" id="SSF53335">
    <property type="entry name" value="S-adenosyl-L-methionine-dependent methyltransferases"/>
    <property type="match status" value="1"/>
</dbReference>
<evidence type="ECO:0000256" key="6">
    <source>
        <dbReference type="ARBA" id="ARBA00047942"/>
    </source>
</evidence>
<dbReference type="PRINTS" id="PR00507">
    <property type="entry name" value="N12N6MTFRASE"/>
</dbReference>